<reference evidence="1 2" key="1">
    <citation type="submission" date="2018-05" db="EMBL/GenBank/DDBJ databases">
        <title>Draft genome sequence of Streptococcus panodentis CCUG 70867T.</title>
        <authorList>
            <person name="Salva-Serra F."/>
            <person name="Mendez V."/>
            <person name="Jaen-Luchoro D."/>
            <person name="Gonzales-Siles L."/>
            <person name="Karlsson R."/>
            <person name="Engstrom-Jakobsson H."/>
            <person name="Busquets A."/>
            <person name="Gomila M."/>
            <person name="Pineiro-Iglesias B."/>
            <person name="Bennasar-Figueras A."/>
            <person name="Seeger M."/>
            <person name="Moore E."/>
        </authorList>
    </citation>
    <scope>NUCLEOTIDE SEQUENCE [LARGE SCALE GENOMIC DNA]</scope>
    <source>
        <strain evidence="1 2">CCUG 70867</strain>
    </source>
</reference>
<evidence type="ECO:0000313" key="2">
    <source>
        <dbReference type="Proteomes" id="UP001519349"/>
    </source>
</evidence>
<evidence type="ECO:0000313" key="1">
    <source>
        <dbReference type="EMBL" id="MBP2620337.1"/>
    </source>
</evidence>
<dbReference type="EMBL" id="QFAY01000004">
    <property type="protein sequence ID" value="MBP2620337.1"/>
    <property type="molecule type" value="Genomic_DNA"/>
</dbReference>
<accession>A0ABS5AUU5</accession>
<dbReference type="RefSeq" id="WP_209550850.1">
    <property type="nucleotide sequence ID" value="NZ_QFAY01000004.1"/>
</dbReference>
<name>A0ABS5AUU5_9STRE</name>
<protein>
    <submittedName>
        <fullName evidence="1">Uncharacterized protein</fullName>
    </submittedName>
</protein>
<sequence length="91" mass="10794">MKKVECITEDSMAVVDRERLFVRVVGKAEMVFASQYFPTYRGSYRLLQIPVFEPKGRPRFLRDCEIDWDRMPEGVTALVETFKQRREDDKS</sequence>
<keyword evidence="2" id="KW-1185">Reference proteome</keyword>
<comment type="caution">
    <text evidence="1">The sequence shown here is derived from an EMBL/GenBank/DDBJ whole genome shotgun (WGS) entry which is preliminary data.</text>
</comment>
<organism evidence="1 2">
    <name type="scientific">Streptococcus panodentis</name>
    <dbReference type="NCBI Taxonomy" id="1581472"/>
    <lineage>
        <taxon>Bacteria</taxon>
        <taxon>Bacillati</taxon>
        <taxon>Bacillota</taxon>
        <taxon>Bacilli</taxon>
        <taxon>Lactobacillales</taxon>
        <taxon>Streptococcaceae</taxon>
        <taxon>Streptococcus</taxon>
    </lineage>
</organism>
<dbReference type="Proteomes" id="UP001519349">
    <property type="component" value="Unassembled WGS sequence"/>
</dbReference>
<gene>
    <name evidence="1" type="ORF">DHL47_03110</name>
</gene>
<proteinExistence type="predicted"/>